<sequence length="139" mass="15880">MQNFWTFCQWALCLGHSGAGRGAFFILSDVSGVFIPSKVQESTSIGCIAWSMPISLFIITERKVAISEANVRYNSGHWHRYQFPVCRTYIWVLMFIDQTFIKKIELENLSPKSDTYIGSKPCTTFILNEIALSLRMKVV</sequence>
<dbReference type="AlphaFoldDB" id="T1GXS6"/>
<reference evidence="2" key="2">
    <citation type="submission" date="2015-06" db="UniProtKB">
        <authorList>
            <consortium name="EnsemblMetazoa"/>
        </authorList>
    </citation>
    <scope>IDENTIFICATION</scope>
</reference>
<evidence type="ECO:0000313" key="2">
    <source>
        <dbReference type="EnsemblMetazoa" id="MESCA008631-PA"/>
    </source>
</evidence>
<dbReference type="EnsemblMetazoa" id="MESCA008631-RA">
    <property type="protein sequence ID" value="MESCA008631-PA"/>
    <property type="gene ID" value="MESCA008631"/>
</dbReference>
<keyword evidence="3" id="KW-1185">Reference proteome</keyword>
<reference evidence="3" key="1">
    <citation type="submission" date="2013-02" db="EMBL/GenBank/DDBJ databases">
        <authorList>
            <person name="Hughes D."/>
        </authorList>
    </citation>
    <scope>NUCLEOTIDE SEQUENCE</scope>
    <source>
        <strain>Durham</strain>
        <strain evidence="3">NC isolate 2 -- Noor lab</strain>
    </source>
</reference>
<evidence type="ECO:0000256" key="1">
    <source>
        <dbReference type="SAM" id="SignalP"/>
    </source>
</evidence>
<dbReference type="Proteomes" id="UP000015102">
    <property type="component" value="Unassembled WGS sequence"/>
</dbReference>
<proteinExistence type="predicted"/>
<dbReference type="HOGENOM" id="CLU_1847394_0_0_1"/>
<evidence type="ECO:0000313" key="3">
    <source>
        <dbReference type="Proteomes" id="UP000015102"/>
    </source>
</evidence>
<keyword evidence="1" id="KW-0732">Signal</keyword>
<name>T1GXS6_MEGSC</name>
<feature type="signal peptide" evidence="1">
    <location>
        <begin position="1"/>
        <end position="22"/>
    </location>
</feature>
<protein>
    <submittedName>
        <fullName evidence="2">Uncharacterized protein</fullName>
    </submittedName>
</protein>
<feature type="chain" id="PRO_5004577228" evidence="1">
    <location>
        <begin position="23"/>
        <end position="139"/>
    </location>
</feature>
<accession>T1GXS6</accession>
<organism evidence="2 3">
    <name type="scientific">Megaselia scalaris</name>
    <name type="common">Humpbacked fly</name>
    <name type="synonym">Phora scalaris</name>
    <dbReference type="NCBI Taxonomy" id="36166"/>
    <lineage>
        <taxon>Eukaryota</taxon>
        <taxon>Metazoa</taxon>
        <taxon>Ecdysozoa</taxon>
        <taxon>Arthropoda</taxon>
        <taxon>Hexapoda</taxon>
        <taxon>Insecta</taxon>
        <taxon>Pterygota</taxon>
        <taxon>Neoptera</taxon>
        <taxon>Endopterygota</taxon>
        <taxon>Diptera</taxon>
        <taxon>Brachycera</taxon>
        <taxon>Muscomorpha</taxon>
        <taxon>Platypezoidea</taxon>
        <taxon>Phoridae</taxon>
        <taxon>Megaseliini</taxon>
        <taxon>Megaselia</taxon>
    </lineage>
</organism>
<dbReference type="EMBL" id="CAQQ02378146">
    <property type="status" value="NOT_ANNOTATED_CDS"/>
    <property type="molecule type" value="Genomic_DNA"/>
</dbReference>
<dbReference type="EMBL" id="CAQQ02378145">
    <property type="status" value="NOT_ANNOTATED_CDS"/>
    <property type="molecule type" value="Genomic_DNA"/>
</dbReference>